<dbReference type="AlphaFoldDB" id="A0A371XJP2"/>
<dbReference type="Proteomes" id="UP000262379">
    <property type="component" value="Unassembled WGS sequence"/>
</dbReference>
<keyword evidence="6" id="KW-1185">Reference proteome</keyword>
<dbReference type="SUPFAM" id="SSF52518">
    <property type="entry name" value="Thiamin diphosphate-binding fold (THDP-binding)"/>
    <property type="match status" value="1"/>
</dbReference>
<dbReference type="InterPro" id="IPR029061">
    <property type="entry name" value="THDP-binding"/>
</dbReference>
<evidence type="ECO:0000256" key="2">
    <source>
        <dbReference type="ARBA" id="ARBA00007131"/>
    </source>
</evidence>
<organism evidence="5 6">
    <name type="scientific">Mesorhizobium denitrificans</name>
    <dbReference type="NCBI Taxonomy" id="2294114"/>
    <lineage>
        <taxon>Bacteria</taxon>
        <taxon>Pseudomonadati</taxon>
        <taxon>Pseudomonadota</taxon>
        <taxon>Alphaproteobacteria</taxon>
        <taxon>Hyphomicrobiales</taxon>
        <taxon>Phyllobacteriaceae</taxon>
        <taxon>Mesorhizobium</taxon>
    </lineage>
</organism>
<evidence type="ECO:0000259" key="4">
    <source>
        <dbReference type="Pfam" id="PF00456"/>
    </source>
</evidence>
<sequence>MRHFLFLRTGDCSCGSIEYLITYKLSRLSNTENRGEAGVASGANRWPSNSGGDISDEQAALLRERARFVRLETIRLISIAKVGHYSSVFSCAEIFSTLYYDTMRIRRGEPNWPERDRFLMGKGHAAVGQFPILADLDFFDRSWLDDYTRLGSPLGDHPDMRKVPGVDFSSGSIGHALSNGVGMALGGRLQKQDFNVFVLLGDGEMQEGQVWEAAISGATHRLSKLVAIVDRNGYQLDGKVDDVAAVEPLGEKWRAFGWEVHDVDGHDVVALANLLRKVKADTDREKPCCIIARTVKGKGIDYMETEPGWHLGYLAPEDEARARDMILGGAK</sequence>
<accession>A0A371XJP2</accession>
<dbReference type="PANTHER" id="PTHR47514">
    <property type="entry name" value="TRANSKETOLASE N-TERMINAL SECTION-RELATED"/>
    <property type="match status" value="1"/>
</dbReference>
<keyword evidence="3" id="KW-0786">Thiamine pyrophosphate</keyword>
<dbReference type="PANTHER" id="PTHR47514:SF1">
    <property type="entry name" value="TRANSKETOLASE N-TERMINAL SECTION-RELATED"/>
    <property type="match status" value="1"/>
</dbReference>
<dbReference type="InterPro" id="IPR005474">
    <property type="entry name" value="Transketolase_N"/>
</dbReference>
<dbReference type="CDD" id="cd02012">
    <property type="entry name" value="TPP_TK"/>
    <property type="match status" value="1"/>
</dbReference>
<dbReference type="Gene3D" id="3.40.50.970">
    <property type="match status" value="1"/>
</dbReference>
<comment type="caution">
    <text evidence="5">The sequence shown here is derived from an EMBL/GenBank/DDBJ whole genome shotgun (WGS) entry which is preliminary data.</text>
</comment>
<proteinExistence type="inferred from homology"/>
<evidence type="ECO:0000256" key="1">
    <source>
        <dbReference type="ARBA" id="ARBA00001964"/>
    </source>
</evidence>
<gene>
    <name evidence="5" type="ORF">DY251_01500</name>
</gene>
<dbReference type="EMBL" id="QURN01000001">
    <property type="protein sequence ID" value="RFC69440.1"/>
    <property type="molecule type" value="Genomic_DNA"/>
</dbReference>
<protein>
    <submittedName>
        <fullName evidence="5">Transketolase</fullName>
    </submittedName>
</protein>
<name>A0A371XJP2_9HYPH</name>
<comment type="similarity">
    <text evidence="2">Belongs to the transketolase family.</text>
</comment>
<comment type="cofactor">
    <cofactor evidence="1">
        <name>thiamine diphosphate</name>
        <dbReference type="ChEBI" id="CHEBI:58937"/>
    </cofactor>
</comment>
<dbReference type="Pfam" id="PF00456">
    <property type="entry name" value="Transketolase_N"/>
    <property type="match status" value="1"/>
</dbReference>
<evidence type="ECO:0000313" key="5">
    <source>
        <dbReference type="EMBL" id="RFC69440.1"/>
    </source>
</evidence>
<evidence type="ECO:0000313" key="6">
    <source>
        <dbReference type="Proteomes" id="UP000262379"/>
    </source>
</evidence>
<feature type="domain" description="Transketolase N-terminal" evidence="4">
    <location>
        <begin position="67"/>
        <end position="317"/>
    </location>
</feature>
<reference evidence="6" key="1">
    <citation type="submission" date="2018-08" db="EMBL/GenBank/DDBJ databases">
        <authorList>
            <person name="Im W.T."/>
        </authorList>
    </citation>
    <scope>NUCLEOTIDE SEQUENCE [LARGE SCALE GENOMIC DNA]</scope>
    <source>
        <strain evidence="6">LA-28</strain>
    </source>
</reference>
<evidence type="ECO:0000256" key="3">
    <source>
        <dbReference type="ARBA" id="ARBA00023052"/>
    </source>
</evidence>